<evidence type="ECO:0008006" key="8">
    <source>
        <dbReference type="Google" id="ProtNLM"/>
    </source>
</evidence>
<dbReference type="PANTHER" id="PTHR12532">
    <property type="entry name" value="TRANSLATIONAL ACTIVATOR OF CYTOCHROME C OXIDASE 1"/>
    <property type="match status" value="1"/>
</dbReference>
<sequence length="253" mass="27876">MSGHSHWSSIKHKKGAADAKRGKIFSKLAKAITSAARQGGGNLEMNIKLQYAVDKAKAENMPKDNIERAILKGTGELGGDSELFECIYEGYGSNGVAIMIEILTDNKNRTASEIRKIFERFGGNLGEPGCVSWMFQKKGMITVNVDGIEEDRLMTFVLDAGGEDLQVVGDEYQITCDTKDLNNIKNTLQREGINLVSAEISMIPNSFIELNETTGRKVISLAEALENHDDVQNVYANFELPKDLLEQLQVSKS</sequence>
<dbReference type="GO" id="GO:0003677">
    <property type="term" value="F:DNA binding"/>
    <property type="evidence" value="ECO:0007669"/>
    <property type="project" value="UniProtKB-KW"/>
</dbReference>
<evidence type="ECO:0000256" key="2">
    <source>
        <dbReference type="ARBA" id="ARBA00008724"/>
    </source>
</evidence>
<feature type="domain" description="TACO1/YebC-like second and third" evidence="5">
    <location>
        <begin position="85"/>
        <end position="238"/>
    </location>
</feature>
<dbReference type="Pfam" id="PF20772">
    <property type="entry name" value="TACO1_YebC_N"/>
    <property type="match status" value="1"/>
</dbReference>
<dbReference type="Pfam" id="PF01709">
    <property type="entry name" value="Transcrip_reg"/>
    <property type="match status" value="1"/>
</dbReference>
<feature type="domain" description="TACO1/YebC-like N-terminal" evidence="6">
    <location>
        <begin position="5"/>
        <end position="76"/>
    </location>
</feature>
<dbReference type="FunFam" id="1.10.10.200:FF:000002">
    <property type="entry name" value="Probable transcriptional regulatory protein CLM62_37755"/>
    <property type="match status" value="1"/>
</dbReference>
<comment type="subcellular location">
    <subcellularLocation>
        <location evidence="1">Mitochondrion</location>
    </subcellularLocation>
</comment>
<comment type="similarity">
    <text evidence="2">Belongs to the TACO1 family.</text>
</comment>
<dbReference type="GO" id="GO:0005829">
    <property type="term" value="C:cytosol"/>
    <property type="evidence" value="ECO:0007669"/>
    <property type="project" value="TreeGrafter"/>
</dbReference>
<dbReference type="PANTHER" id="PTHR12532:SF6">
    <property type="entry name" value="TRANSCRIPTIONAL REGULATORY PROTEIN YEBC-RELATED"/>
    <property type="match status" value="1"/>
</dbReference>
<dbReference type="InterPro" id="IPR002876">
    <property type="entry name" value="Transcrip_reg_TACO1-like"/>
</dbReference>
<evidence type="ECO:0000259" key="6">
    <source>
        <dbReference type="Pfam" id="PF20772"/>
    </source>
</evidence>
<dbReference type="Gene3D" id="3.30.70.980">
    <property type="match status" value="2"/>
</dbReference>
<dbReference type="SUPFAM" id="SSF75625">
    <property type="entry name" value="YebC-like"/>
    <property type="match status" value="1"/>
</dbReference>
<evidence type="ECO:0000259" key="5">
    <source>
        <dbReference type="Pfam" id="PF01709"/>
    </source>
</evidence>
<keyword evidence="4" id="KW-0238">DNA-binding</keyword>
<dbReference type="HAMAP" id="MF_00693">
    <property type="entry name" value="Transcrip_reg_TACO1"/>
    <property type="match status" value="1"/>
</dbReference>
<dbReference type="NCBIfam" id="NF009044">
    <property type="entry name" value="PRK12378.1"/>
    <property type="match status" value="1"/>
</dbReference>
<evidence type="ECO:0000256" key="4">
    <source>
        <dbReference type="ARBA" id="ARBA00023125"/>
    </source>
</evidence>
<evidence type="ECO:0000256" key="1">
    <source>
        <dbReference type="ARBA" id="ARBA00004173"/>
    </source>
</evidence>
<dbReference type="GO" id="GO:0005739">
    <property type="term" value="C:mitochondrion"/>
    <property type="evidence" value="ECO:0007669"/>
    <property type="project" value="UniProtKB-SubCell"/>
</dbReference>
<dbReference type="NCBIfam" id="TIGR01033">
    <property type="entry name" value="YebC/PmpR family DNA-binding transcriptional regulator"/>
    <property type="match status" value="1"/>
</dbReference>
<dbReference type="Gene3D" id="1.10.10.200">
    <property type="match status" value="1"/>
</dbReference>
<dbReference type="InterPro" id="IPR048300">
    <property type="entry name" value="TACO1_YebC-like_2nd/3rd_dom"/>
</dbReference>
<dbReference type="InterPro" id="IPR026564">
    <property type="entry name" value="Transcrip_reg_TACO1-like_dom3"/>
</dbReference>
<dbReference type="InterPro" id="IPR017856">
    <property type="entry name" value="Integrase-like_N"/>
</dbReference>
<accession>A0A0F9I522</accession>
<gene>
    <name evidence="7" type="ORF">LCGC14_1920040</name>
</gene>
<proteinExistence type="inferred from homology"/>
<organism evidence="7">
    <name type="scientific">marine sediment metagenome</name>
    <dbReference type="NCBI Taxonomy" id="412755"/>
    <lineage>
        <taxon>unclassified sequences</taxon>
        <taxon>metagenomes</taxon>
        <taxon>ecological metagenomes</taxon>
    </lineage>
</organism>
<dbReference type="AlphaFoldDB" id="A0A0F9I522"/>
<comment type="caution">
    <text evidence="7">The sequence shown here is derived from an EMBL/GenBank/DDBJ whole genome shotgun (WGS) entry which is preliminary data.</text>
</comment>
<dbReference type="InterPro" id="IPR049083">
    <property type="entry name" value="TACO1_YebC_N"/>
</dbReference>
<evidence type="ECO:0000256" key="3">
    <source>
        <dbReference type="ARBA" id="ARBA00022490"/>
    </source>
</evidence>
<reference evidence="7" key="1">
    <citation type="journal article" date="2015" name="Nature">
        <title>Complex archaea that bridge the gap between prokaryotes and eukaryotes.</title>
        <authorList>
            <person name="Spang A."/>
            <person name="Saw J.H."/>
            <person name="Jorgensen S.L."/>
            <person name="Zaremba-Niedzwiedzka K."/>
            <person name="Martijn J."/>
            <person name="Lind A.E."/>
            <person name="van Eijk R."/>
            <person name="Schleper C."/>
            <person name="Guy L."/>
            <person name="Ettema T.J."/>
        </authorList>
    </citation>
    <scope>NUCLEOTIDE SEQUENCE</scope>
</reference>
<dbReference type="EMBL" id="LAZR01020431">
    <property type="protein sequence ID" value="KKL88905.1"/>
    <property type="molecule type" value="Genomic_DNA"/>
</dbReference>
<name>A0A0F9I522_9ZZZZ</name>
<protein>
    <recommendedName>
        <fullName evidence="8">Transcriptional regulatory protein</fullName>
    </recommendedName>
</protein>
<evidence type="ECO:0000313" key="7">
    <source>
        <dbReference type="EMBL" id="KKL88905.1"/>
    </source>
</evidence>
<dbReference type="NCBIfam" id="NF001030">
    <property type="entry name" value="PRK00110.1"/>
    <property type="match status" value="1"/>
</dbReference>
<keyword evidence="3" id="KW-0963">Cytoplasm</keyword>
<dbReference type="InterPro" id="IPR029072">
    <property type="entry name" value="YebC-like"/>
</dbReference>